<dbReference type="Gene3D" id="3.40.525.10">
    <property type="entry name" value="CRAL-TRIO lipid binding domain"/>
    <property type="match status" value="1"/>
</dbReference>
<dbReference type="EMBL" id="MU853661">
    <property type="protein sequence ID" value="KAK4139485.1"/>
    <property type="molecule type" value="Genomic_DNA"/>
</dbReference>
<organism evidence="2 3">
    <name type="scientific">Dichotomopilus funicola</name>
    <dbReference type="NCBI Taxonomy" id="1934379"/>
    <lineage>
        <taxon>Eukaryota</taxon>
        <taxon>Fungi</taxon>
        <taxon>Dikarya</taxon>
        <taxon>Ascomycota</taxon>
        <taxon>Pezizomycotina</taxon>
        <taxon>Sordariomycetes</taxon>
        <taxon>Sordariomycetidae</taxon>
        <taxon>Sordariales</taxon>
        <taxon>Chaetomiaceae</taxon>
        <taxon>Dichotomopilus</taxon>
    </lineage>
</organism>
<dbReference type="InterPro" id="IPR001251">
    <property type="entry name" value="CRAL-TRIO_dom"/>
</dbReference>
<dbReference type="AlphaFoldDB" id="A0AAN6UVT5"/>
<evidence type="ECO:0000259" key="1">
    <source>
        <dbReference type="PROSITE" id="PS50191"/>
    </source>
</evidence>
<dbReference type="SMART" id="SM01100">
    <property type="entry name" value="CRAL_TRIO_N"/>
    <property type="match status" value="1"/>
</dbReference>
<dbReference type="Proteomes" id="UP001302676">
    <property type="component" value="Unassembled WGS sequence"/>
</dbReference>
<dbReference type="PRINTS" id="PR00180">
    <property type="entry name" value="CRETINALDHBP"/>
</dbReference>
<evidence type="ECO:0000313" key="2">
    <source>
        <dbReference type="EMBL" id="KAK4139485.1"/>
    </source>
</evidence>
<dbReference type="CDD" id="cd00170">
    <property type="entry name" value="SEC14"/>
    <property type="match status" value="1"/>
</dbReference>
<sequence>MSALPGHINTLTPSETLLLQQTWIHLLRLCGINNGPTTTTATTTFSSIPNRTRDLQEHHLPSAAGSDPSADGVRRALWGLIQADHPDVAVLRFLRARKWDVDRATNMLVDALGWRQQQRVEEDVVREGDGFAAVQTEEQKQFLAQYQSGKCYVRGTDREGRVVFVVRVKLHDPKKQTTEAMERFVLHTIETIRVMIGGSQAERACLVFDLSGFGLRNMDFHVVRFLAQVFEARYPEYLGVVLIHNAPFVFYGAWSIIKPWLDPVIASKINFTSGTTGLTAYIAPEILQSHSGGKDTWEYSYVPPTAGENKVMRSAEKKELFEAERRDLIGQFEQLTLEWVATKPGSAEATEKQEERKRLAGRLSETFWRLDPFVRARTYYHRVGVIGPKGDIDYTAAS</sequence>
<feature type="domain" description="CRAL-TRIO" evidence="1">
    <location>
        <begin position="139"/>
        <end position="299"/>
    </location>
</feature>
<keyword evidence="3" id="KW-1185">Reference proteome</keyword>
<gene>
    <name evidence="2" type="ORF">C8A04DRAFT_15831</name>
</gene>
<dbReference type="InterPro" id="IPR036273">
    <property type="entry name" value="CRAL/TRIO_N_dom_sf"/>
</dbReference>
<dbReference type="SMART" id="SM00516">
    <property type="entry name" value="SEC14"/>
    <property type="match status" value="1"/>
</dbReference>
<comment type="caution">
    <text evidence="2">The sequence shown here is derived from an EMBL/GenBank/DDBJ whole genome shotgun (WGS) entry which is preliminary data.</text>
</comment>
<name>A0AAN6UVT5_9PEZI</name>
<dbReference type="InterPro" id="IPR011074">
    <property type="entry name" value="CRAL/TRIO_N_dom"/>
</dbReference>
<dbReference type="InterPro" id="IPR036865">
    <property type="entry name" value="CRAL-TRIO_dom_sf"/>
</dbReference>
<reference evidence="2" key="1">
    <citation type="journal article" date="2023" name="Mol. Phylogenet. Evol.">
        <title>Genome-scale phylogeny and comparative genomics of the fungal order Sordariales.</title>
        <authorList>
            <person name="Hensen N."/>
            <person name="Bonometti L."/>
            <person name="Westerberg I."/>
            <person name="Brannstrom I.O."/>
            <person name="Guillou S."/>
            <person name="Cros-Aarteil S."/>
            <person name="Calhoun S."/>
            <person name="Haridas S."/>
            <person name="Kuo A."/>
            <person name="Mondo S."/>
            <person name="Pangilinan J."/>
            <person name="Riley R."/>
            <person name="LaButti K."/>
            <person name="Andreopoulos B."/>
            <person name="Lipzen A."/>
            <person name="Chen C."/>
            <person name="Yan M."/>
            <person name="Daum C."/>
            <person name="Ng V."/>
            <person name="Clum A."/>
            <person name="Steindorff A."/>
            <person name="Ohm R.A."/>
            <person name="Martin F."/>
            <person name="Silar P."/>
            <person name="Natvig D.O."/>
            <person name="Lalanne C."/>
            <person name="Gautier V."/>
            <person name="Ament-Velasquez S.L."/>
            <person name="Kruys A."/>
            <person name="Hutchinson M.I."/>
            <person name="Powell A.J."/>
            <person name="Barry K."/>
            <person name="Miller A.N."/>
            <person name="Grigoriev I.V."/>
            <person name="Debuchy R."/>
            <person name="Gladieux P."/>
            <person name="Hiltunen Thoren M."/>
            <person name="Johannesson H."/>
        </authorList>
    </citation>
    <scope>NUCLEOTIDE SEQUENCE</scope>
    <source>
        <strain evidence="2">CBS 141.50</strain>
    </source>
</reference>
<dbReference type="SUPFAM" id="SSF46938">
    <property type="entry name" value="CRAL/TRIO N-terminal domain"/>
    <property type="match status" value="1"/>
</dbReference>
<dbReference type="PANTHER" id="PTHR46590">
    <property type="entry name" value="PHOSPHATIDYLINOSITOL TRANSFER PROTEIN CSR1-RELATED"/>
    <property type="match status" value="1"/>
</dbReference>
<reference evidence="2" key="2">
    <citation type="submission" date="2023-05" db="EMBL/GenBank/DDBJ databases">
        <authorList>
            <consortium name="Lawrence Berkeley National Laboratory"/>
            <person name="Steindorff A."/>
            <person name="Hensen N."/>
            <person name="Bonometti L."/>
            <person name="Westerberg I."/>
            <person name="Brannstrom I.O."/>
            <person name="Guillou S."/>
            <person name="Cros-Aarteil S."/>
            <person name="Calhoun S."/>
            <person name="Haridas S."/>
            <person name="Kuo A."/>
            <person name="Mondo S."/>
            <person name="Pangilinan J."/>
            <person name="Riley R."/>
            <person name="Labutti K."/>
            <person name="Andreopoulos B."/>
            <person name="Lipzen A."/>
            <person name="Chen C."/>
            <person name="Yanf M."/>
            <person name="Daum C."/>
            <person name="Ng V."/>
            <person name="Clum A."/>
            <person name="Ohm R."/>
            <person name="Martin F."/>
            <person name="Silar P."/>
            <person name="Natvig D."/>
            <person name="Lalanne C."/>
            <person name="Gautier V."/>
            <person name="Ament-Velasquez S.L."/>
            <person name="Kruys A."/>
            <person name="Hutchinson M.I."/>
            <person name="Powell A.J."/>
            <person name="Barry K."/>
            <person name="Miller A.N."/>
            <person name="Grigoriev I.V."/>
            <person name="Debuchy R."/>
            <person name="Gladieux P."/>
            <person name="Thoren M.H."/>
            <person name="Johannesson H."/>
        </authorList>
    </citation>
    <scope>NUCLEOTIDE SEQUENCE</scope>
    <source>
        <strain evidence="2">CBS 141.50</strain>
    </source>
</reference>
<dbReference type="Pfam" id="PF00650">
    <property type="entry name" value="CRAL_TRIO"/>
    <property type="match status" value="1"/>
</dbReference>
<dbReference type="InterPro" id="IPR052432">
    <property type="entry name" value="PITP/CRAL-TRIO"/>
</dbReference>
<dbReference type="SUPFAM" id="SSF52087">
    <property type="entry name" value="CRAL/TRIO domain"/>
    <property type="match status" value="1"/>
</dbReference>
<dbReference type="PANTHER" id="PTHR46590:SF1">
    <property type="entry name" value="PHOSPHATIDYLINOSITOL TRANSFER PROTEIN CSR1"/>
    <property type="match status" value="1"/>
</dbReference>
<dbReference type="PROSITE" id="PS50191">
    <property type="entry name" value="CRAL_TRIO"/>
    <property type="match status" value="1"/>
</dbReference>
<dbReference type="GeneID" id="87815244"/>
<proteinExistence type="predicted"/>
<evidence type="ECO:0000313" key="3">
    <source>
        <dbReference type="Proteomes" id="UP001302676"/>
    </source>
</evidence>
<dbReference type="RefSeq" id="XP_062632856.1">
    <property type="nucleotide sequence ID" value="XM_062778631.1"/>
</dbReference>
<dbReference type="Pfam" id="PF03765">
    <property type="entry name" value="CRAL_TRIO_N"/>
    <property type="match status" value="1"/>
</dbReference>
<accession>A0AAN6UVT5</accession>
<protein>
    <recommendedName>
        <fullName evidence="1">CRAL-TRIO domain-containing protein</fullName>
    </recommendedName>
</protein>